<feature type="domain" description="DM2" evidence="2">
    <location>
        <begin position="59"/>
        <end position="136"/>
    </location>
</feature>
<accession>A0ABQ8I4W2</accession>
<feature type="compositionally biased region" description="Low complexity" evidence="1">
    <location>
        <begin position="20"/>
        <end position="29"/>
    </location>
</feature>
<dbReference type="PANTHER" id="PTHR13844">
    <property type="entry name" value="SWI/SNF-RELATED MATRIX-ASSOCIATED ACTIN-DEPENDENT REGULATOR OF CHROMATIN SUBFAMILY D"/>
    <property type="match status" value="1"/>
</dbReference>
<dbReference type="PROSITE" id="PS51925">
    <property type="entry name" value="SWIB_MDM2"/>
    <property type="match status" value="1"/>
</dbReference>
<dbReference type="SMART" id="SM00151">
    <property type="entry name" value="SWIB"/>
    <property type="match status" value="1"/>
</dbReference>
<dbReference type="InterPro" id="IPR003121">
    <property type="entry name" value="SWIB_MDM2_domain"/>
</dbReference>
<sequence length="136" mass="14632">MSSSAAARVFNGCRALFAPAKGASASASSVKKKATTAVKKPRPKSPPKPRPSNPNRSYGIFKVGPISPALAGLLGSSQASRTDAVRQIWSYIKTHNLQNPQNKREIICDEKLKAIFDGKDVVGFLEIGKLLSRHFV</sequence>
<dbReference type="InterPro" id="IPR019835">
    <property type="entry name" value="SWIB_domain"/>
</dbReference>
<dbReference type="EMBL" id="JAFEMO010000004">
    <property type="protein sequence ID" value="KAH7571601.1"/>
    <property type="molecule type" value="Genomic_DNA"/>
</dbReference>
<evidence type="ECO:0000313" key="4">
    <source>
        <dbReference type="Proteomes" id="UP000827721"/>
    </source>
</evidence>
<gene>
    <name evidence="3" type="ORF">JRO89_XS04G0097300</name>
</gene>
<comment type="caution">
    <text evidence="3">The sequence shown here is derived from an EMBL/GenBank/DDBJ whole genome shotgun (WGS) entry which is preliminary data.</text>
</comment>
<dbReference type="Gene3D" id="1.10.245.10">
    <property type="entry name" value="SWIB/MDM2 domain"/>
    <property type="match status" value="1"/>
</dbReference>
<evidence type="ECO:0000313" key="3">
    <source>
        <dbReference type="EMBL" id="KAH7571601.1"/>
    </source>
</evidence>
<evidence type="ECO:0000259" key="2">
    <source>
        <dbReference type="PROSITE" id="PS51925"/>
    </source>
</evidence>
<protein>
    <recommendedName>
        <fullName evidence="2">DM2 domain-containing protein</fullName>
    </recommendedName>
</protein>
<reference evidence="3 4" key="1">
    <citation type="submission" date="2021-02" db="EMBL/GenBank/DDBJ databases">
        <title>Plant Genome Project.</title>
        <authorList>
            <person name="Zhang R.-G."/>
        </authorList>
    </citation>
    <scope>NUCLEOTIDE SEQUENCE [LARGE SCALE GENOMIC DNA]</scope>
    <source>
        <tissue evidence="3">Leaves</tissue>
    </source>
</reference>
<dbReference type="Proteomes" id="UP000827721">
    <property type="component" value="Unassembled WGS sequence"/>
</dbReference>
<keyword evidence="4" id="KW-1185">Reference proteome</keyword>
<dbReference type="CDD" id="cd10567">
    <property type="entry name" value="SWIB-MDM2_like"/>
    <property type="match status" value="1"/>
</dbReference>
<feature type="region of interest" description="Disordered" evidence="1">
    <location>
        <begin position="20"/>
        <end position="59"/>
    </location>
</feature>
<organism evidence="3 4">
    <name type="scientific">Xanthoceras sorbifolium</name>
    <dbReference type="NCBI Taxonomy" id="99658"/>
    <lineage>
        <taxon>Eukaryota</taxon>
        <taxon>Viridiplantae</taxon>
        <taxon>Streptophyta</taxon>
        <taxon>Embryophyta</taxon>
        <taxon>Tracheophyta</taxon>
        <taxon>Spermatophyta</taxon>
        <taxon>Magnoliopsida</taxon>
        <taxon>eudicotyledons</taxon>
        <taxon>Gunneridae</taxon>
        <taxon>Pentapetalae</taxon>
        <taxon>rosids</taxon>
        <taxon>malvids</taxon>
        <taxon>Sapindales</taxon>
        <taxon>Sapindaceae</taxon>
        <taxon>Xanthoceroideae</taxon>
        <taxon>Xanthoceras</taxon>
    </lineage>
</organism>
<name>A0ABQ8I4W2_9ROSI</name>
<feature type="compositionally biased region" description="Basic residues" evidence="1">
    <location>
        <begin position="30"/>
        <end position="47"/>
    </location>
</feature>
<evidence type="ECO:0000256" key="1">
    <source>
        <dbReference type="SAM" id="MobiDB-lite"/>
    </source>
</evidence>
<dbReference type="InterPro" id="IPR036885">
    <property type="entry name" value="SWIB_MDM2_dom_sf"/>
</dbReference>
<dbReference type="Pfam" id="PF02201">
    <property type="entry name" value="SWIB"/>
    <property type="match status" value="1"/>
</dbReference>
<dbReference type="SUPFAM" id="SSF47592">
    <property type="entry name" value="SWIB/MDM2 domain"/>
    <property type="match status" value="1"/>
</dbReference>
<proteinExistence type="predicted"/>